<keyword evidence="2" id="KW-1185">Reference proteome</keyword>
<accession>A0A1G4K425</accession>
<dbReference type="Proteomes" id="UP000190274">
    <property type="component" value="Chromosome H"/>
</dbReference>
<organism evidence="1 2">
    <name type="scientific">Lachancea dasiensis</name>
    <dbReference type="NCBI Taxonomy" id="1072105"/>
    <lineage>
        <taxon>Eukaryota</taxon>
        <taxon>Fungi</taxon>
        <taxon>Dikarya</taxon>
        <taxon>Ascomycota</taxon>
        <taxon>Saccharomycotina</taxon>
        <taxon>Saccharomycetes</taxon>
        <taxon>Saccharomycetales</taxon>
        <taxon>Saccharomycetaceae</taxon>
        <taxon>Lachancea</taxon>
    </lineage>
</organism>
<evidence type="ECO:0000313" key="1">
    <source>
        <dbReference type="EMBL" id="SCU98522.1"/>
    </source>
</evidence>
<protein>
    <submittedName>
        <fullName evidence="1">LADA_0H13586g1_1</fullName>
    </submittedName>
</protein>
<dbReference type="OrthoDB" id="4034162at2759"/>
<sequence length="70" mass="8373">MKTSAMLRNAHRSQPSPHAMLYRRWAKPVGKSLALCVGSYYALYWAWEWLEKDEQRYQLEQRKTELAKLT</sequence>
<dbReference type="AlphaFoldDB" id="A0A1G4K425"/>
<evidence type="ECO:0000313" key="2">
    <source>
        <dbReference type="Proteomes" id="UP000190274"/>
    </source>
</evidence>
<gene>
    <name evidence="1" type="ORF">LADA_0H13586G</name>
</gene>
<dbReference type="EMBL" id="LT598461">
    <property type="protein sequence ID" value="SCU98522.1"/>
    <property type="molecule type" value="Genomic_DNA"/>
</dbReference>
<proteinExistence type="predicted"/>
<name>A0A1G4K425_9SACH</name>
<reference evidence="1 2" key="1">
    <citation type="submission" date="2016-03" db="EMBL/GenBank/DDBJ databases">
        <authorList>
            <person name="Devillers H."/>
        </authorList>
    </citation>
    <scope>NUCLEOTIDE SEQUENCE [LARGE SCALE GENOMIC DNA]</scope>
    <source>
        <strain evidence="1">CBS 10888</strain>
    </source>
</reference>